<dbReference type="AlphaFoldDB" id="A0A7X0HP63"/>
<feature type="chain" id="PRO_5030769836" evidence="5">
    <location>
        <begin position="27"/>
        <end position="501"/>
    </location>
</feature>
<dbReference type="Pfam" id="PF08239">
    <property type="entry name" value="SH3_3"/>
    <property type="match status" value="1"/>
</dbReference>
<dbReference type="SUPFAM" id="SSF53187">
    <property type="entry name" value="Zn-dependent exopeptidases"/>
    <property type="match status" value="1"/>
</dbReference>
<dbReference type="EMBL" id="JACHGK010000002">
    <property type="protein sequence ID" value="MBB6444303.1"/>
    <property type="molecule type" value="Genomic_DNA"/>
</dbReference>
<dbReference type="Pfam" id="PF00395">
    <property type="entry name" value="SLH"/>
    <property type="match status" value="3"/>
</dbReference>
<dbReference type="InterPro" id="IPR003646">
    <property type="entry name" value="SH3-like_bac-type"/>
</dbReference>
<dbReference type="GO" id="GO:0071555">
    <property type="term" value="P:cell wall organization"/>
    <property type="evidence" value="ECO:0007669"/>
    <property type="project" value="UniProtKB-KW"/>
</dbReference>
<evidence type="ECO:0000256" key="4">
    <source>
        <dbReference type="SAM" id="MobiDB-lite"/>
    </source>
</evidence>
<evidence type="ECO:0000256" key="2">
    <source>
        <dbReference type="ARBA" id="ARBA00022801"/>
    </source>
</evidence>
<dbReference type="InterPro" id="IPR050695">
    <property type="entry name" value="N-acetylmuramoyl_amidase_3"/>
</dbReference>
<evidence type="ECO:0000259" key="6">
    <source>
        <dbReference type="PROSITE" id="PS51272"/>
    </source>
</evidence>
<evidence type="ECO:0000256" key="3">
    <source>
        <dbReference type="ARBA" id="ARBA00023316"/>
    </source>
</evidence>
<dbReference type="Pfam" id="PF01520">
    <property type="entry name" value="Amidase_3"/>
    <property type="match status" value="1"/>
</dbReference>
<keyword evidence="2 8" id="KW-0378">Hydrolase</keyword>
<gene>
    <name evidence="8" type="ORF">HNR53_000911</name>
</gene>
<feature type="region of interest" description="Disordered" evidence="4">
    <location>
        <begin position="262"/>
        <end position="310"/>
    </location>
</feature>
<feature type="domain" description="SH3b" evidence="7">
    <location>
        <begin position="197"/>
        <end position="262"/>
    </location>
</feature>
<reference evidence="8 9" key="1">
    <citation type="submission" date="2020-08" db="EMBL/GenBank/DDBJ databases">
        <title>Genomic Encyclopedia of Type Strains, Phase IV (KMG-IV): sequencing the most valuable type-strain genomes for metagenomic binning, comparative biology and taxonomic classification.</title>
        <authorList>
            <person name="Goeker M."/>
        </authorList>
    </citation>
    <scope>NUCLEOTIDE SEQUENCE [LARGE SCALE GENOMIC DNA]</scope>
    <source>
        <strain evidence="8 9">DSM 5391</strain>
    </source>
</reference>
<dbReference type="PROSITE" id="PS51781">
    <property type="entry name" value="SH3B"/>
    <property type="match status" value="1"/>
</dbReference>
<dbReference type="CDD" id="cd02696">
    <property type="entry name" value="MurNAc-LAA"/>
    <property type="match status" value="1"/>
</dbReference>
<accession>A0A7X0HP63</accession>
<protein>
    <submittedName>
        <fullName evidence="8">N-acetylmuramoyl-L-alanine amidase</fullName>
        <ecNumber evidence="8">3.5.1.28</ecNumber>
    </submittedName>
</protein>
<dbReference type="InterPro" id="IPR001119">
    <property type="entry name" value="SLH_dom"/>
</dbReference>
<evidence type="ECO:0000313" key="8">
    <source>
        <dbReference type="EMBL" id="MBB6444303.1"/>
    </source>
</evidence>
<name>A0A7X0HP63_9BACI</name>
<feature type="domain" description="SLH" evidence="6">
    <location>
        <begin position="85"/>
        <end position="148"/>
    </location>
</feature>
<sequence>MLKRTLLLFFLSFSLFSFTAAPSHTAAETFVDVTASYRAYDEIMYLAQGQIVSGNNGNFYPGKAVTRAEAAAMLGRALGLNGSKTTTSFKDVSGSSFASGYIQSAANKGIIAGYSNGTFQPEKVVTRGEMALFISRAFGYGSKLTMAGASSQLMDRGIAQGLANGDFAVNKQITRADYAVFLARAINYKLRITPKVTTTGLLSVAANGGLNVRTGPSTAYSVKGSLMSGAKVNEAYRVGSWVYVKTSTVEGFVSGSYVVEAQQENPASQPNEEKEPSGETPKPNGDKDTSAGTPTKPNEGPIPAENSKSLSSQVVVIDAGHGGSDNGADGFGLLEKNVNLDTALKVKALLVKTPFKIVMTREGDTYPTLSERVTIAKKAKGNAFISIHSNAFNGSGNGIETYFYSAAYNPYVSDSKMLATAIQNRLLAIGETKDRGVKAGNLHVLRENNMPATLVELGFIDNAADNAKLKSDVWRQSAAQAIYWGILDYYKQKGFNVSGLY</sequence>
<keyword evidence="1 5" id="KW-0732">Signal</keyword>
<feature type="domain" description="SLH" evidence="6">
    <location>
        <begin position="26"/>
        <end position="84"/>
    </location>
</feature>
<dbReference type="PANTHER" id="PTHR30404">
    <property type="entry name" value="N-ACETYLMURAMOYL-L-ALANINE AMIDASE"/>
    <property type="match status" value="1"/>
</dbReference>
<dbReference type="GO" id="GO:0030288">
    <property type="term" value="C:outer membrane-bounded periplasmic space"/>
    <property type="evidence" value="ECO:0007669"/>
    <property type="project" value="TreeGrafter"/>
</dbReference>
<dbReference type="Gene3D" id="2.30.30.40">
    <property type="entry name" value="SH3 Domains"/>
    <property type="match status" value="1"/>
</dbReference>
<dbReference type="EC" id="3.5.1.28" evidence="8"/>
<organism evidence="8 9">
    <name type="scientific">Bacillus benzoevorans</name>
    <dbReference type="NCBI Taxonomy" id="1456"/>
    <lineage>
        <taxon>Bacteria</taxon>
        <taxon>Bacillati</taxon>
        <taxon>Bacillota</taxon>
        <taxon>Bacilli</taxon>
        <taxon>Bacillales</taxon>
        <taxon>Bacillaceae</taxon>
        <taxon>Bacillus</taxon>
    </lineage>
</organism>
<feature type="signal peptide" evidence="5">
    <location>
        <begin position="1"/>
        <end position="26"/>
    </location>
</feature>
<evidence type="ECO:0000313" key="9">
    <source>
        <dbReference type="Proteomes" id="UP000531594"/>
    </source>
</evidence>
<dbReference type="Proteomes" id="UP000531594">
    <property type="component" value="Unassembled WGS sequence"/>
</dbReference>
<proteinExistence type="predicted"/>
<dbReference type="SMART" id="SM00646">
    <property type="entry name" value="Ami_3"/>
    <property type="match status" value="1"/>
</dbReference>
<evidence type="ECO:0000256" key="1">
    <source>
        <dbReference type="ARBA" id="ARBA00022729"/>
    </source>
</evidence>
<evidence type="ECO:0000259" key="7">
    <source>
        <dbReference type="PROSITE" id="PS51781"/>
    </source>
</evidence>
<comment type="caution">
    <text evidence="8">The sequence shown here is derived from an EMBL/GenBank/DDBJ whole genome shotgun (WGS) entry which is preliminary data.</text>
</comment>
<dbReference type="GO" id="GO:0009253">
    <property type="term" value="P:peptidoglycan catabolic process"/>
    <property type="evidence" value="ECO:0007669"/>
    <property type="project" value="InterPro"/>
</dbReference>
<dbReference type="InterPro" id="IPR002508">
    <property type="entry name" value="MurNAc-LAA_cat"/>
</dbReference>
<dbReference type="Gene3D" id="3.40.630.40">
    <property type="entry name" value="Zn-dependent exopeptidases"/>
    <property type="match status" value="1"/>
</dbReference>
<evidence type="ECO:0000256" key="5">
    <source>
        <dbReference type="SAM" id="SignalP"/>
    </source>
</evidence>
<keyword evidence="3" id="KW-0961">Cell wall biogenesis/degradation</keyword>
<dbReference type="PROSITE" id="PS51272">
    <property type="entry name" value="SLH"/>
    <property type="match status" value="2"/>
</dbReference>
<dbReference type="PANTHER" id="PTHR30404:SF0">
    <property type="entry name" value="N-ACETYLMURAMOYL-L-ALANINE AMIDASE AMIC"/>
    <property type="match status" value="1"/>
</dbReference>
<dbReference type="GO" id="GO:0008745">
    <property type="term" value="F:N-acetylmuramoyl-L-alanine amidase activity"/>
    <property type="evidence" value="ECO:0007669"/>
    <property type="project" value="UniProtKB-EC"/>
</dbReference>
<keyword evidence="9" id="KW-1185">Reference proteome</keyword>
<dbReference type="RefSeq" id="WP_184523246.1">
    <property type="nucleotide sequence ID" value="NZ_JACHGK010000002.1"/>
</dbReference>